<dbReference type="Pfam" id="PF07690">
    <property type="entry name" value="MFS_1"/>
    <property type="match status" value="1"/>
</dbReference>
<evidence type="ECO:0000256" key="2">
    <source>
        <dbReference type="ARBA" id="ARBA00022692"/>
    </source>
</evidence>
<evidence type="ECO:0000256" key="6">
    <source>
        <dbReference type="SAM" id="Phobius"/>
    </source>
</evidence>
<feature type="transmembrane region" description="Helical" evidence="6">
    <location>
        <begin position="213"/>
        <end position="232"/>
    </location>
</feature>
<reference evidence="8 9" key="1">
    <citation type="submission" date="2024-07" db="EMBL/GenBank/DDBJ databases">
        <title>Section-level genome sequencing and comparative genomics of Aspergillus sections Usti and Cavernicolus.</title>
        <authorList>
            <consortium name="Lawrence Berkeley National Laboratory"/>
            <person name="Nybo J.L."/>
            <person name="Vesth T.C."/>
            <person name="Theobald S."/>
            <person name="Frisvad J.C."/>
            <person name="Larsen T.O."/>
            <person name="Kjaerboelling I."/>
            <person name="Rothschild-Mancinelli K."/>
            <person name="Lyhne E.K."/>
            <person name="Kogle M.E."/>
            <person name="Barry K."/>
            <person name="Clum A."/>
            <person name="Na H."/>
            <person name="Ledsgaard L."/>
            <person name="Lin J."/>
            <person name="Lipzen A."/>
            <person name="Kuo A."/>
            <person name="Riley R."/>
            <person name="Mondo S."/>
            <person name="Labutti K."/>
            <person name="Haridas S."/>
            <person name="Pangalinan J."/>
            <person name="Salamov A.A."/>
            <person name="Simmons B.A."/>
            <person name="Magnuson J.K."/>
            <person name="Chen J."/>
            <person name="Drula E."/>
            <person name="Henrissat B."/>
            <person name="Wiebenga A."/>
            <person name="Lubbers R.J."/>
            <person name="Gomes A.C."/>
            <person name="Makela M.R."/>
            <person name="Stajich J."/>
            <person name="Grigoriev I.V."/>
            <person name="Mortensen U.H."/>
            <person name="De Vries R.P."/>
            <person name="Baker S.E."/>
            <person name="Andersen M.R."/>
        </authorList>
    </citation>
    <scope>NUCLEOTIDE SEQUENCE [LARGE SCALE GENOMIC DNA]</scope>
    <source>
        <strain evidence="8 9">CBS 209.92</strain>
    </source>
</reference>
<keyword evidence="3 6" id="KW-1133">Transmembrane helix</keyword>
<proteinExistence type="predicted"/>
<comment type="caution">
    <text evidence="8">The sequence shown here is derived from an EMBL/GenBank/DDBJ whole genome shotgun (WGS) entry which is preliminary data.</text>
</comment>
<feature type="region of interest" description="Disordered" evidence="5">
    <location>
        <begin position="24"/>
        <end position="51"/>
    </location>
</feature>
<feature type="transmembrane region" description="Helical" evidence="6">
    <location>
        <begin position="338"/>
        <end position="359"/>
    </location>
</feature>
<evidence type="ECO:0000313" key="9">
    <source>
        <dbReference type="Proteomes" id="UP001610563"/>
    </source>
</evidence>
<dbReference type="InterPro" id="IPR011701">
    <property type="entry name" value="MFS"/>
</dbReference>
<evidence type="ECO:0000259" key="7">
    <source>
        <dbReference type="PROSITE" id="PS50850"/>
    </source>
</evidence>
<dbReference type="EMBL" id="JBFTWV010000012">
    <property type="protein sequence ID" value="KAL2798670.1"/>
    <property type="molecule type" value="Genomic_DNA"/>
</dbReference>
<feature type="transmembrane region" description="Helical" evidence="6">
    <location>
        <begin position="301"/>
        <end position="318"/>
    </location>
</feature>
<dbReference type="CDD" id="cd17502">
    <property type="entry name" value="MFS_Azr1_MDR_like"/>
    <property type="match status" value="1"/>
</dbReference>
<dbReference type="Gene3D" id="1.20.1250.20">
    <property type="entry name" value="MFS general substrate transporter like domains"/>
    <property type="match status" value="1"/>
</dbReference>
<organism evidence="8 9">
    <name type="scientific">Aspergillus keveii</name>
    <dbReference type="NCBI Taxonomy" id="714993"/>
    <lineage>
        <taxon>Eukaryota</taxon>
        <taxon>Fungi</taxon>
        <taxon>Dikarya</taxon>
        <taxon>Ascomycota</taxon>
        <taxon>Pezizomycotina</taxon>
        <taxon>Eurotiomycetes</taxon>
        <taxon>Eurotiomycetidae</taxon>
        <taxon>Eurotiales</taxon>
        <taxon>Aspergillaceae</taxon>
        <taxon>Aspergillus</taxon>
        <taxon>Aspergillus subgen. Nidulantes</taxon>
    </lineage>
</organism>
<feature type="transmembrane region" description="Helical" evidence="6">
    <location>
        <begin position="155"/>
        <end position="175"/>
    </location>
</feature>
<feature type="transmembrane region" description="Helical" evidence="6">
    <location>
        <begin position="181"/>
        <end position="206"/>
    </location>
</feature>
<feature type="transmembrane region" description="Helical" evidence="6">
    <location>
        <begin position="244"/>
        <end position="264"/>
    </location>
</feature>
<feature type="transmembrane region" description="Helical" evidence="6">
    <location>
        <begin position="437"/>
        <end position="458"/>
    </location>
</feature>
<sequence length="573" mass="61053">MLGTSARRVRWTLKVASRRGGLHPLGSTDSILRTHSGDQNSQSPHLSEDIGLAPVGHDAKAPADSGGGDHRQSIESVEKPDFAPAWKVTVIMVGLGLAVLCMALDNTILATAIPRITSEFNSLDDMGWYASAYLLTQCSMTLVFGKLYTFYVVKWVYLTALMLFEVGSLICGVASNSITLIMGRAVAGMGGAGLLVGSFLIVAVITPLDKRPIYNAILSSIYGVAGAVGPLLGGAFTDYVSWRWCFYINLPIGGVTAFFVLLFFQAEKASKARGPAFQQFLELDLSGLWGGAKYPWNSWRITTLLVAVGALLLVFAAIEYWQQDRAIIPPSLIKSRNIWGSVVFVFCITGSFIVFTYYLPIWFQSVKGASATMSGVMNLPLILSVTITSMLAGWAVTSIGYYTPFMYAAPVLAAVGAGLLSTFHVHSSHAAWIGYQALFGIGIGLGIGLPVVVVQAVLTQDRVSSGTALITFMQSIAGALFNFVAQSVFQAELMHSLVVMAPGLDADRVLEIGASGLRDLVAGDVLPVVLEAYNSAVMHAFYVGVALAAAAVIGAVPLRWLSVKGRTLEPGAM</sequence>
<keyword evidence="2 6" id="KW-0812">Transmembrane</keyword>
<keyword evidence="9" id="KW-1185">Reference proteome</keyword>
<dbReference type="InterPro" id="IPR036259">
    <property type="entry name" value="MFS_trans_sf"/>
</dbReference>
<feature type="compositionally biased region" description="Polar residues" evidence="5">
    <location>
        <begin position="27"/>
        <end position="45"/>
    </location>
</feature>
<evidence type="ECO:0000256" key="5">
    <source>
        <dbReference type="SAM" id="MobiDB-lite"/>
    </source>
</evidence>
<dbReference type="SUPFAM" id="SSF103473">
    <property type="entry name" value="MFS general substrate transporter"/>
    <property type="match status" value="1"/>
</dbReference>
<dbReference type="PANTHER" id="PTHR23501">
    <property type="entry name" value="MAJOR FACILITATOR SUPERFAMILY"/>
    <property type="match status" value="1"/>
</dbReference>
<evidence type="ECO:0000256" key="4">
    <source>
        <dbReference type="ARBA" id="ARBA00023136"/>
    </source>
</evidence>
<keyword evidence="4 6" id="KW-0472">Membrane</keyword>
<feature type="transmembrane region" description="Helical" evidence="6">
    <location>
        <begin position="379"/>
        <end position="399"/>
    </location>
</feature>
<dbReference type="PANTHER" id="PTHR23501:SF199">
    <property type="entry name" value="MFS EFFLUX TRANSPORTER INPD-RELATED"/>
    <property type="match status" value="1"/>
</dbReference>
<feature type="transmembrane region" description="Helical" evidence="6">
    <location>
        <begin position="405"/>
        <end position="425"/>
    </location>
</feature>
<evidence type="ECO:0000256" key="1">
    <source>
        <dbReference type="ARBA" id="ARBA00004141"/>
    </source>
</evidence>
<feature type="transmembrane region" description="Helical" evidence="6">
    <location>
        <begin position="464"/>
        <end position="485"/>
    </location>
</feature>
<dbReference type="InterPro" id="IPR020846">
    <property type="entry name" value="MFS_dom"/>
</dbReference>
<feature type="domain" description="Major facilitator superfamily (MFS) profile" evidence="7">
    <location>
        <begin position="91"/>
        <end position="563"/>
    </location>
</feature>
<comment type="subcellular location">
    <subcellularLocation>
        <location evidence="1">Membrane</location>
        <topology evidence="1">Multi-pass membrane protein</topology>
    </subcellularLocation>
</comment>
<accession>A0ABR4GHX9</accession>
<gene>
    <name evidence="8" type="ORF">BJX66DRAFT_346885</name>
</gene>
<evidence type="ECO:0000256" key="3">
    <source>
        <dbReference type="ARBA" id="ARBA00022989"/>
    </source>
</evidence>
<feature type="transmembrane region" description="Helical" evidence="6">
    <location>
        <begin position="88"/>
        <end position="114"/>
    </location>
</feature>
<protein>
    <submittedName>
        <fullName evidence="8">Major facilitator superfamily domain-containing protein</fullName>
    </submittedName>
</protein>
<feature type="transmembrane region" description="Helical" evidence="6">
    <location>
        <begin position="540"/>
        <end position="560"/>
    </location>
</feature>
<name>A0ABR4GHX9_9EURO</name>
<dbReference type="Gene3D" id="1.20.1720.10">
    <property type="entry name" value="Multidrug resistance protein D"/>
    <property type="match status" value="1"/>
</dbReference>
<dbReference type="Proteomes" id="UP001610563">
    <property type="component" value="Unassembled WGS sequence"/>
</dbReference>
<dbReference type="PROSITE" id="PS50850">
    <property type="entry name" value="MFS"/>
    <property type="match status" value="1"/>
</dbReference>
<evidence type="ECO:0000313" key="8">
    <source>
        <dbReference type="EMBL" id="KAL2798670.1"/>
    </source>
</evidence>